<accession>A0A382YBK7</accession>
<evidence type="ECO:0000313" key="1">
    <source>
        <dbReference type="EMBL" id="SVD80241.1"/>
    </source>
</evidence>
<proteinExistence type="predicted"/>
<dbReference type="AlphaFoldDB" id="A0A382YBK7"/>
<sequence length="243" mass="27300">QSQLNLIPKFEETVKGLEGSLSDKSNELDNMHKVAHQQSSDLIALRSQVEGLKNENTQLTTQTEESVSHSISAENELASIKDTFETLETNMNNFGRENLEFKKEVSELKDLAVFWENETKESTIRIVQLEELESRLRKWISDCEVSISKSTSKSKGATKANEGLTQTVAEMGTTIDELMKELSYVNMVNAEYRKEMSKPRYTSAGAIAAQDGFAFPLSKENLRTKFLGNSSPTLLKFSEKESI</sequence>
<name>A0A382YBK7_9ZZZZ</name>
<protein>
    <submittedName>
        <fullName evidence="1">Uncharacterized protein</fullName>
    </submittedName>
</protein>
<dbReference type="EMBL" id="UINC01174224">
    <property type="protein sequence ID" value="SVD80241.1"/>
    <property type="molecule type" value="Genomic_DNA"/>
</dbReference>
<reference evidence="1" key="1">
    <citation type="submission" date="2018-05" db="EMBL/GenBank/DDBJ databases">
        <authorList>
            <person name="Lanie J.A."/>
            <person name="Ng W.-L."/>
            <person name="Kazmierczak K.M."/>
            <person name="Andrzejewski T.M."/>
            <person name="Davidsen T.M."/>
            <person name="Wayne K.J."/>
            <person name="Tettelin H."/>
            <person name="Glass J.I."/>
            <person name="Rusch D."/>
            <person name="Podicherti R."/>
            <person name="Tsui H.-C.T."/>
            <person name="Winkler M.E."/>
        </authorList>
    </citation>
    <scope>NUCLEOTIDE SEQUENCE</scope>
</reference>
<gene>
    <name evidence="1" type="ORF">METZ01_LOCUS433095</name>
</gene>
<organism evidence="1">
    <name type="scientific">marine metagenome</name>
    <dbReference type="NCBI Taxonomy" id="408172"/>
    <lineage>
        <taxon>unclassified sequences</taxon>
        <taxon>metagenomes</taxon>
        <taxon>ecological metagenomes</taxon>
    </lineage>
</organism>
<feature type="non-terminal residue" evidence="1">
    <location>
        <position position="1"/>
    </location>
</feature>